<proteinExistence type="predicted"/>
<dbReference type="InterPro" id="IPR020835">
    <property type="entry name" value="Catalase_sf"/>
</dbReference>
<sequence length="54" mass="6296">MADKEKDTLVCNIAADMWEVDLRIRLRDIENFSKSDKDFGRRVKGVLNINQPCK</sequence>
<feature type="domain" description="Catalase immune-responsive" evidence="1">
    <location>
        <begin position="1"/>
        <end position="44"/>
    </location>
</feature>
<dbReference type="InterPro" id="IPR010582">
    <property type="entry name" value="Catalase_immune_responsive"/>
</dbReference>
<protein>
    <recommendedName>
        <fullName evidence="1">Catalase immune-responsive domain-containing protein</fullName>
    </recommendedName>
</protein>
<organism evidence="2 3">
    <name type="scientific">Clostridium botulinum</name>
    <dbReference type="NCBI Taxonomy" id="1491"/>
    <lineage>
        <taxon>Bacteria</taxon>
        <taxon>Bacillati</taxon>
        <taxon>Bacillota</taxon>
        <taxon>Clostridia</taxon>
        <taxon>Eubacteriales</taxon>
        <taxon>Clostridiaceae</taxon>
        <taxon>Clostridium</taxon>
    </lineage>
</organism>
<dbReference type="Proteomes" id="UP000480039">
    <property type="component" value="Unassembled WGS sequence"/>
</dbReference>
<gene>
    <name evidence="2" type="ORF">FC871_15375</name>
</gene>
<evidence type="ECO:0000313" key="3">
    <source>
        <dbReference type="Proteomes" id="UP000480039"/>
    </source>
</evidence>
<accession>A0A846J707</accession>
<dbReference type="Pfam" id="PF06628">
    <property type="entry name" value="Catalase-rel"/>
    <property type="match status" value="1"/>
</dbReference>
<name>A0A846J707_CLOBO</name>
<comment type="caution">
    <text evidence="2">The sequence shown here is derived from an EMBL/GenBank/DDBJ whole genome shotgun (WGS) entry which is preliminary data.</text>
</comment>
<dbReference type="EMBL" id="SWQE01000008">
    <property type="protein sequence ID" value="NFJ09828.1"/>
    <property type="molecule type" value="Genomic_DNA"/>
</dbReference>
<dbReference type="AlphaFoldDB" id="A0A846J707"/>
<dbReference type="GO" id="GO:0020037">
    <property type="term" value="F:heme binding"/>
    <property type="evidence" value="ECO:0007669"/>
    <property type="project" value="InterPro"/>
</dbReference>
<evidence type="ECO:0000259" key="1">
    <source>
        <dbReference type="Pfam" id="PF06628"/>
    </source>
</evidence>
<evidence type="ECO:0000313" key="2">
    <source>
        <dbReference type="EMBL" id="NFJ09828.1"/>
    </source>
</evidence>
<dbReference type="Gene3D" id="1.20.1370.60">
    <property type="match status" value="1"/>
</dbReference>
<dbReference type="SUPFAM" id="SSF56634">
    <property type="entry name" value="Heme-dependent catalase-like"/>
    <property type="match status" value="1"/>
</dbReference>
<reference evidence="2 3" key="1">
    <citation type="submission" date="2019-04" db="EMBL/GenBank/DDBJ databases">
        <title>Genome sequencing of Clostridium botulinum Groups I-IV and Clostridium butyricum.</title>
        <authorList>
            <person name="Brunt J."/>
            <person name="Van Vliet A.H.M."/>
            <person name="Stringer S.C."/>
            <person name="Carter A.T."/>
            <person name="Peck M.W."/>
        </authorList>
    </citation>
    <scope>NUCLEOTIDE SEQUENCE [LARGE SCALE GENOMIC DNA]</scope>
    <source>
        <strain evidence="2 3">Colworth BL30</strain>
    </source>
</reference>